<proteinExistence type="predicted"/>
<name>A0A7N2LKT5_QUELO</name>
<accession>A0A7N2LKT5</accession>
<dbReference type="EMBL" id="LRBV02000004">
    <property type="status" value="NOT_ANNOTATED_CDS"/>
    <property type="molecule type" value="Genomic_DNA"/>
</dbReference>
<dbReference type="InParanoid" id="A0A7N2LKT5"/>
<sequence>MGGRFSKRNRSLSRRRSVASSGEGRTGSSHHHHNPVTAAISRLPSMTSTSNGPNIGAGGKSSAKKKYAFIPDNYHTLEECKLKRKLPHYFQEHTVVVITQLPLRSILRSTDYAGRIAKRGAVLGVFDAKYVPHALVKELVLAGLVA</sequence>
<evidence type="ECO:0000313" key="2">
    <source>
        <dbReference type="EnsemblPlants" id="QL04p095721:mrna"/>
    </source>
</evidence>
<dbReference type="Proteomes" id="UP000594261">
    <property type="component" value="Chromosome 4"/>
</dbReference>
<feature type="compositionally biased region" description="Basic residues" evidence="1">
    <location>
        <begin position="1"/>
        <end position="17"/>
    </location>
</feature>
<evidence type="ECO:0000313" key="3">
    <source>
        <dbReference type="Proteomes" id="UP000594261"/>
    </source>
</evidence>
<dbReference type="EnsemblPlants" id="QL04p095721:mrna">
    <property type="protein sequence ID" value="QL04p095721:mrna"/>
    <property type="gene ID" value="QL04p095721"/>
</dbReference>
<feature type="compositionally biased region" description="Polar residues" evidence="1">
    <location>
        <begin position="44"/>
        <end position="53"/>
    </location>
</feature>
<reference evidence="2 3" key="1">
    <citation type="journal article" date="2016" name="G3 (Bethesda)">
        <title>First Draft Assembly and Annotation of the Genome of a California Endemic Oak Quercus lobata Nee (Fagaceae).</title>
        <authorList>
            <person name="Sork V.L."/>
            <person name="Fitz-Gibbon S.T."/>
            <person name="Puiu D."/>
            <person name="Crepeau M."/>
            <person name="Gugger P.F."/>
            <person name="Sherman R."/>
            <person name="Stevens K."/>
            <person name="Langley C.H."/>
            <person name="Pellegrini M."/>
            <person name="Salzberg S.L."/>
        </authorList>
    </citation>
    <scope>NUCLEOTIDE SEQUENCE [LARGE SCALE GENOMIC DNA]</scope>
    <source>
        <strain evidence="2 3">cv. SW786</strain>
    </source>
</reference>
<reference evidence="2" key="2">
    <citation type="submission" date="2021-01" db="UniProtKB">
        <authorList>
            <consortium name="EnsemblPlants"/>
        </authorList>
    </citation>
    <scope>IDENTIFICATION</scope>
</reference>
<dbReference type="Gramene" id="QL04p095721:mrna">
    <property type="protein sequence ID" value="QL04p095721:mrna"/>
    <property type="gene ID" value="QL04p095721"/>
</dbReference>
<organism evidence="2 3">
    <name type="scientific">Quercus lobata</name>
    <name type="common">Valley oak</name>
    <dbReference type="NCBI Taxonomy" id="97700"/>
    <lineage>
        <taxon>Eukaryota</taxon>
        <taxon>Viridiplantae</taxon>
        <taxon>Streptophyta</taxon>
        <taxon>Embryophyta</taxon>
        <taxon>Tracheophyta</taxon>
        <taxon>Spermatophyta</taxon>
        <taxon>Magnoliopsida</taxon>
        <taxon>eudicotyledons</taxon>
        <taxon>Gunneridae</taxon>
        <taxon>Pentapetalae</taxon>
        <taxon>rosids</taxon>
        <taxon>fabids</taxon>
        <taxon>Fagales</taxon>
        <taxon>Fagaceae</taxon>
        <taxon>Quercus</taxon>
    </lineage>
</organism>
<feature type="region of interest" description="Disordered" evidence="1">
    <location>
        <begin position="1"/>
        <end position="62"/>
    </location>
</feature>
<evidence type="ECO:0000256" key="1">
    <source>
        <dbReference type="SAM" id="MobiDB-lite"/>
    </source>
</evidence>
<protein>
    <submittedName>
        <fullName evidence="2">Uncharacterized protein</fullName>
    </submittedName>
</protein>
<keyword evidence="3" id="KW-1185">Reference proteome</keyword>
<dbReference type="AlphaFoldDB" id="A0A7N2LKT5"/>